<reference evidence="4" key="1">
    <citation type="submission" date="2016-04" db="EMBL/GenBank/DDBJ databases">
        <title>Complete Genome Sequences of Twelve Strains of a Stable Defined Moderately Diverse Mouse Microbiota 2 (sDMDMm2).</title>
        <authorList>
            <person name="Uchimura Y."/>
            <person name="Wyss M."/>
            <person name="Brugiroux S."/>
            <person name="Limenitakis J.P."/>
            <person name="Stecher B."/>
            <person name="McCoy K.D."/>
            <person name="Macpherson A.J."/>
        </authorList>
    </citation>
    <scope>NUCLEOTIDE SEQUENCE [LARGE SCALE GENOMIC DNA]</scope>
    <source>
        <strain evidence="4">YL27</strain>
    </source>
</reference>
<evidence type="ECO:0000256" key="1">
    <source>
        <dbReference type="SAM" id="Phobius"/>
    </source>
</evidence>
<dbReference type="GeneID" id="65537491"/>
<name>A0A1B1SBR1_9BACT</name>
<dbReference type="STRING" id="1796646.A4V02_11470"/>
<proteinExistence type="predicted"/>
<reference evidence="2" key="2">
    <citation type="submission" date="2017-04" db="EMBL/GenBank/DDBJ databases">
        <title>Complete Genome Sequences of Twelve Strains of a Stable Defined Moderately Diverse Mouse Microbiota 2 (sDMDMm2).</title>
        <authorList>
            <person name="Uchimura Y."/>
            <person name="Wyss M."/>
            <person name="Brugiroux S."/>
            <person name="Limenitakis J.P."/>
            <person name="Stecher B."/>
            <person name="McCoy K.D."/>
            <person name="Macpherson A.J."/>
        </authorList>
    </citation>
    <scope>NUCLEOTIDE SEQUENCE</scope>
    <source>
        <strain evidence="2">YL27</strain>
    </source>
</reference>
<dbReference type="AlphaFoldDB" id="A0A1B1SBR1"/>
<evidence type="ECO:0000313" key="2">
    <source>
        <dbReference type="EMBL" id="ANU64271.1"/>
    </source>
</evidence>
<keyword evidence="4" id="KW-1185">Reference proteome</keyword>
<gene>
    <name evidence="2" type="ORF">A4V02_11470</name>
    <name evidence="3" type="ORF">E5333_06875</name>
</gene>
<dbReference type="Proteomes" id="UP000306630">
    <property type="component" value="Unassembled WGS sequence"/>
</dbReference>
<dbReference type="EMBL" id="SRYD01000023">
    <property type="protein sequence ID" value="TGY74288.1"/>
    <property type="molecule type" value="Genomic_DNA"/>
</dbReference>
<accession>A0A1B1SBR1</accession>
<feature type="transmembrane region" description="Helical" evidence="1">
    <location>
        <begin position="101"/>
        <end position="121"/>
    </location>
</feature>
<feature type="transmembrane region" description="Helical" evidence="1">
    <location>
        <begin position="38"/>
        <end position="55"/>
    </location>
</feature>
<evidence type="ECO:0000313" key="3">
    <source>
        <dbReference type="EMBL" id="TGY74288.1"/>
    </source>
</evidence>
<dbReference type="KEGG" id="pary:A4V02_11470"/>
<organism evidence="2 4">
    <name type="scientific">Muribaculum intestinale</name>
    <dbReference type="NCBI Taxonomy" id="1796646"/>
    <lineage>
        <taxon>Bacteria</taxon>
        <taxon>Pseudomonadati</taxon>
        <taxon>Bacteroidota</taxon>
        <taxon>Bacteroidia</taxon>
        <taxon>Bacteroidales</taxon>
        <taxon>Muribaculaceae</taxon>
        <taxon>Muribaculum</taxon>
    </lineage>
</organism>
<keyword evidence="1" id="KW-0472">Membrane</keyword>
<dbReference type="EMBL" id="CP015402">
    <property type="protein sequence ID" value="ANU64271.1"/>
    <property type="molecule type" value="Genomic_DNA"/>
</dbReference>
<feature type="transmembrane region" description="Helical" evidence="1">
    <location>
        <begin position="75"/>
        <end position="95"/>
    </location>
</feature>
<feature type="transmembrane region" description="Helical" evidence="1">
    <location>
        <begin position="7"/>
        <end position="26"/>
    </location>
</feature>
<accession>A0A1Z2XGU9</accession>
<protein>
    <submittedName>
        <fullName evidence="2">Uncharacterized protein</fullName>
    </submittedName>
</protein>
<keyword evidence="1" id="KW-1133">Transmembrane helix</keyword>
<dbReference type="RefSeq" id="WP_068961557.1">
    <property type="nucleotide sequence ID" value="NZ_CAMRAI010000023.1"/>
</dbReference>
<evidence type="ECO:0000313" key="4">
    <source>
        <dbReference type="Proteomes" id="UP000186351"/>
    </source>
</evidence>
<keyword evidence="1" id="KW-0812">Transmembrane</keyword>
<reference evidence="3 5" key="3">
    <citation type="submission" date="2019-04" db="EMBL/GenBank/DDBJ databases">
        <title>Microbes associate with the intestines of laboratory mice.</title>
        <authorList>
            <person name="Navarre W."/>
            <person name="Wong E."/>
            <person name="Huang K."/>
            <person name="Tropini C."/>
            <person name="Ng K."/>
            <person name="Yu B."/>
        </authorList>
    </citation>
    <scope>NUCLEOTIDE SEQUENCE [LARGE SCALE GENOMIC DNA]</scope>
    <source>
        <strain evidence="3 5">NM06_A21</strain>
    </source>
</reference>
<sequence>MYKYKFSYLGYVAINWVLTVALLTMRGLDTEAAKVQEWLEGAIIFWGGSMVLFLWSKVFVAGDDYKGVGTLNARITRALTFALAIAEAATIYYSMFGHDVFYLPAMALTCIWTTTFIYAACFGKKFILRTSAT</sequence>
<dbReference type="Proteomes" id="UP000186351">
    <property type="component" value="Chromosome"/>
</dbReference>
<evidence type="ECO:0000313" key="5">
    <source>
        <dbReference type="Proteomes" id="UP000306630"/>
    </source>
</evidence>